<evidence type="ECO:0000313" key="4">
    <source>
        <dbReference type="EMBL" id="CAE0403131.1"/>
    </source>
</evidence>
<dbReference type="InterPro" id="IPR036291">
    <property type="entry name" value="NAD(P)-bd_dom_sf"/>
</dbReference>
<dbReference type="AlphaFoldDB" id="A0A7S3P098"/>
<evidence type="ECO:0000256" key="1">
    <source>
        <dbReference type="ARBA" id="ARBA00006484"/>
    </source>
</evidence>
<evidence type="ECO:0000256" key="2">
    <source>
        <dbReference type="ARBA" id="ARBA00022857"/>
    </source>
</evidence>
<reference evidence="4" key="1">
    <citation type="submission" date="2021-01" db="EMBL/GenBank/DDBJ databases">
        <authorList>
            <person name="Corre E."/>
            <person name="Pelletier E."/>
            <person name="Niang G."/>
            <person name="Scheremetjew M."/>
            <person name="Finn R."/>
            <person name="Kale V."/>
            <person name="Holt S."/>
            <person name="Cochrane G."/>
            <person name="Meng A."/>
            <person name="Brown T."/>
            <person name="Cohen L."/>
        </authorList>
    </citation>
    <scope>NUCLEOTIDE SEQUENCE</scope>
    <source>
        <strain evidence="4">CCMP127</strain>
    </source>
</reference>
<keyword evidence="3" id="KW-0560">Oxidoreductase</keyword>
<name>A0A7S3P098_9STRA</name>
<dbReference type="Pfam" id="PF00106">
    <property type="entry name" value="adh_short"/>
    <property type="match status" value="1"/>
</dbReference>
<protein>
    <recommendedName>
        <fullName evidence="5">Protochlorophyllide reductase</fullName>
    </recommendedName>
</protein>
<dbReference type="PANTHER" id="PTHR24320:SF282">
    <property type="entry name" value="WW DOMAIN-CONTAINING OXIDOREDUCTASE"/>
    <property type="match status" value="1"/>
</dbReference>
<comment type="similarity">
    <text evidence="1">Belongs to the short-chain dehydrogenases/reductases (SDR) family.</text>
</comment>
<accession>A0A7S3P098</accession>
<gene>
    <name evidence="4" type="ORF">ACOF00016_LOCUS1354</name>
</gene>
<dbReference type="GO" id="GO:0016491">
    <property type="term" value="F:oxidoreductase activity"/>
    <property type="evidence" value="ECO:0007669"/>
    <property type="project" value="UniProtKB-KW"/>
</dbReference>
<dbReference type="PANTHER" id="PTHR24320">
    <property type="entry name" value="RETINOL DEHYDROGENASE"/>
    <property type="match status" value="1"/>
</dbReference>
<keyword evidence="2" id="KW-0521">NADP</keyword>
<evidence type="ECO:0008006" key="5">
    <source>
        <dbReference type="Google" id="ProtNLM"/>
    </source>
</evidence>
<dbReference type="Gene3D" id="3.40.50.720">
    <property type="entry name" value="NAD(P)-binding Rossmann-like Domain"/>
    <property type="match status" value="1"/>
</dbReference>
<dbReference type="SUPFAM" id="SSF51735">
    <property type="entry name" value="NAD(P)-binding Rossmann-fold domains"/>
    <property type="match status" value="1"/>
</dbReference>
<dbReference type="InterPro" id="IPR002347">
    <property type="entry name" value="SDR_fam"/>
</dbReference>
<sequence length="370" mass="40441">MGSVFSSSKYSTDEHGVSDRALFESYVTDENKFSTLHDKVVAITGTSAGGMGYYLAEIALRKQCKVLLLLNRDSGSAKKGQEGLEKLLQEYKGPTQMQAVTCDMQDLESVKKAAITVNQVAKKHGGLDILICNAGIMATRDKRTAAGLEVQMQTNQLSHFLLTQMVWPSIQMAADKRGDARVVTHSSSARDTPSGMLQQKFFVKSQEGTLGGDKTWFISEMLGYEGPWTRYHQTKLANACFSMELHNKLQAKGITNIKSMTADPGLASSNLQVNSTRGDGLMSDWMAKLLMPNGQSAENGSLPVAMCAFSPEADSGDMYMPEKITTGPPMKCIAGNKPVKKGGEKLTCDPENQAHVWQWCEDALEIKFEV</sequence>
<evidence type="ECO:0000256" key="3">
    <source>
        <dbReference type="ARBA" id="ARBA00023002"/>
    </source>
</evidence>
<organism evidence="4">
    <name type="scientific">Amphora coffeiformis</name>
    <dbReference type="NCBI Taxonomy" id="265554"/>
    <lineage>
        <taxon>Eukaryota</taxon>
        <taxon>Sar</taxon>
        <taxon>Stramenopiles</taxon>
        <taxon>Ochrophyta</taxon>
        <taxon>Bacillariophyta</taxon>
        <taxon>Bacillariophyceae</taxon>
        <taxon>Bacillariophycidae</taxon>
        <taxon>Thalassiophysales</taxon>
        <taxon>Catenulaceae</taxon>
        <taxon>Amphora</taxon>
    </lineage>
</organism>
<dbReference type="EMBL" id="HBIM01001551">
    <property type="protein sequence ID" value="CAE0403131.1"/>
    <property type="molecule type" value="Transcribed_RNA"/>
</dbReference>
<proteinExistence type="inferred from homology"/>